<comment type="caution">
    <text evidence="12">The sequence shown here is derived from an EMBL/GenBank/DDBJ whole genome shotgun (WGS) entry which is preliminary data.</text>
</comment>
<comment type="function">
    <text evidence="7">Is probably involved in a pathway contributing to genomic integrity.</text>
</comment>
<keyword evidence="13" id="KW-1185">Reference proteome</keyword>
<evidence type="ECO:0000256" key="8">
    <source>
        <dbReference type="ARBA" id="ARBA00038311"/>
    </source>
</evidence>
<evidence type="ECO:0000256" key="2">
    <source>
        <dbReference type="ARBA" id="ARBA00022692"/>
    </source>
</evidence>
<dbReference type="InterPro" id="IPR005595">
    <property type="entry name" value="TRAP_alpha"/>
</dbReference>
<evidence type="ECO:0000256" key="7">
    <source>
        <dbReference type="ARBA" id="ARBA00037565"/>
    </source>
</evidence>
<sequence length="274" mass="29645">MGYGSLAKVALLALRFIGAFAQDADEEIEDLSTSPNIAVKISTSFPSSEIFGIKLVNGHPTQALLSFSNEEPDTVSVAFIGGSLWTTAFPQQGPQNVRNLTTTRYNVEIPAGQSESISYNFVTELQPQDLKLNLAAVVTDSEGTPYTLPAFNETVSIVEPDTSIFDPQIVFLYFFLAAAFGGTCYFIYSTWISTLFPQKRRGGKGGERAKKSSGQSKKVDPADQVSVIGADGPAVTSGAKAYDESWIPAHHINRPQAQRIKSSGRPKSRSKQPE</sequence>
<dbReference type="PANTHER" id="PTHR12924:SF0">
    <property type="entry name" value="TRANSLOCON-ASSOCIATED PROTEIN SUBUNIT ALPHA"/>
    <property type="match status" value="1"/>
</dbReference>
<evidence type="ECO:0000256" key="5">
    <source>
        <dbReference type="ARBA" id="ARBA00022989"/>
    </source>
</evidence>
<keyword evidence="2 10" id="KW-0812">Transmembrane</keyword>
<evidence type="ECO:0000256" key="1">
    <source>
        <dbReference type="ARBA" id="ARBA00004115"/>
    </source>
</evidence>
<protein>
    <recommendedName>
        <fullName evidence="14">Translocon-associated protein subunit alpha</fullName>
    </recommendedName>
</protein>
<dbReference type="OrthoDB" id="1926781at2759"/>
<dbReference type="EMBL" id="CAJPDT010000111">
    <property type="protein sequence ID" value="CAF9938751.1"/>
    <property type="molecule type" value="Genomic_DNA"/>
</dbReference>
<feature type="compositionally biased region" description="Basic residues" evidence="9">
    <location>
        <begin position="262"/>
        <end position="274"/>
    </location>
</feature>
<evidence type="ECO:0000256" key="9">
    <source>
        <dbReference type="SAM" id="MobiDB-lite"/>
    </source>
</evidence>
<evidence type="ECO:0000256" key="4">
    <source>
        <dbReference type="ARBA" id="ARBA00022824"/>
    </source>
</evidence>
<feature type="transmembrane region" description="Helical" evidence="10">
    <location>
        <begin position="170"/>
        <end position="191"/>
    </location>
</feature>
<name>A0A8H3J130_9LECA</name>
<gene>
    <name evidence="12" type="ORF">IMSHALPRED_001077</name>
</gene>
<feature type="region of interest" description="Disordered" evidence="9">
    <location>
        <begin position="199"/>
        <end position="274"/>
    </location>
</feature>
<dbReference type="PANTHER" id="PTHR12924">
    <property type="entry name" value="TRANSLOCON-ASSOCIATED PROTEIN, ALPHA SUBUNIT"/>
    <property type="match status" value="1"/>
</dbReference>
<organism evidence="12 13">
    <name type="scientific">Imshaugia aleurites</name>
    <dbReference type="NCBI Taxonomy" id="172621"/>
    <lineage>
        <taxon>Eukaryota</taxon>
        <taxon>Fungi</taxon>
        <taxon>Dikarya</taxon>
        <taxon>Ascomycota</taxon>
        <taxon>Pezizomycotina</taxon>
        <taxon>Lecanoromycetes</taxon>
        <taxon>OSLEUM clade</taxon>
        <taxon>Lecanoromycetidae</taxon>
        <taxon>Lecanorales</taxon>
        <taxon>Lecanorineae</taxon>
        <taxon>Parmeliaceae</taxon>
        <taxon>Imshaugia</taxon>
    </lineage>
</organism>
<evidence type="ECO:0000313" key="12">
    <source>
        <dbReference type="EMBL" id="CAF9938751.1"/>
    </source>
</evidence>
<proteinExistence type="inferred from homology"/>
<keyword evidence="4" id="KW-0256">Endoplasmic reticulum</keyword>
<evidence type="ECO:0000256" key="11">
    <source>
        <dbReference type="SAM" id="SignalP"/>
    </source>
</evidence>
<feature type="chain" id="PRO_5034884209" description="Translocon-associated protein subunit alpha" evidence="11">
    <location>
        <begin position="22"/>
        <end position="274"/>
    </location>
</feature>
<evidence type="ECO:0000256" key="3">
    <source>
        <dbReference type="ARBA" id="ARBA00022729"/>
    </source>
</evidence>
<reference evidence="12" key="1">
    <citation type="submission" date="2021-03" db="EMBL/GenBank/DDBJ databases">
        <authorList>
            <person name="Tagirdzhanova G."/>
        </authorList>
    </citation>
    <scope>NUCLEOTIDE SEQUENCE</scope>
</reference>
<dbReference type="AlphaFoldDB" id="A0A8H3J130"/>
<evidence type="ECO:0000256" key="10">
    <source>
        <dbReference type="SAM" id="Phobius"/>
    </source>
</evidence>
<comment type="subcellular location">
    <subcellularLocation>
        <location evidence="1">Endoplasmic reticulum membrane</location>
        <topology evidence="1">Single-pass type I membrane protein</topology>
    </subcellularLocation>
</comment>
<dbReference type="Pfam" id="PF03896">
    <property type="entry name" value="TRAP_alpha"/>
    <property type="match status" value="1"/>
</dbReference>
<dbReference type="Proteomes" id="UP000664534">
    <property type="component" value="Unassembled WGS sequence"/>
</dbReference>
<keyword evidence="3 11" id="KW-0732">Signal</keyword>
<evidence type="ECO:0000313" key="13">
    <source>
        <dbReference type="Proteomes" id="UP000664534"/>
    </source>
</evidence>
<comment type="similarity">
    <text evidence="8">Belongs to the IRC22 family.</text>
</comment>
<accession>A0A8H3J130</accession>
<keyword evidence="5 10" id="KW-1133">Transmembrane helix</keyword>
<keyword evidence="6 10" id="KW-0472">Membrane</keyword>
<feature type="signal peptide" evidence="11">
    <location>
        <begin position="1"/>
        <end position="21"/>
    </location>
</feature>
<dbReference type="GO" id="GO:0005789">
    <property type="term" value="C:endoplasmic reticulum membrane"/>
    <property type="evidence" value="ECO:0007669"/>
    <property type="project" value="UniProtKB-SubCell"/>
</dbReference>
<evidence type="ECO:0008006" key="14">
    <source>
        <dbReference type="Google" id="ProtNLM"/>
    </source>
</evidence>
<evidence type="ECO:0000256" key="6">
    <source>
        <dbReference type="ARBA" id="ARBA00023136"/>
    </source>
</evidence>